<dbReference type="SMART" id="SM00387">
    <property type="entry name" value="HATPase_c"/>
    <property type="match status" value="1"/>
</dbReference>
<evidence type="ECO:0000259" key="9">
    <source>
        <dbReference type="PROSITE" id="PS50109"/>
    </source>
</evidence>
<dbReference type="Pfam" id="PF02518">
    <property type="entry name" value="HATPase_c"/>
    <property type="match status" value="1"/>
</dbReference>
<keyword evidence="8" id="KW-0812">Transmembrane</keyword>
<dbReference type="InterPro" id="IPR050736">
    <property type="entry name" value="Sensor_HK_Regulatory"/>
</dbReference>
<protein>
    <recommendedName>
        <fullName evidence="2">histidine kinase</fullName>
        <ecNumber evidence="2">2.7.13.3</ecNumber>
    </recommendedName>
</protein>
<evidence type="ECO:0000259" key="12">
    <source>
        <dbReference type="PROSITE" id="PS50113"/>
    </source>
</evidence>
<dbReference type="InterPro" id="IPR004358">
    <property type="entry name" value="Sig_transdc_His_kin-like_C"/>
</dbReference>
<dbReference type="GO" id="GO:0020037">
    <property type="term" value="F:heme binding"/>
    <property type="evidence" value="ECO:0007669"/>
    <property type="project" value="InterPro"/>
</dbReference>
<evidence type="ECO:0000313" key="13">
    <source>
        <dbReference type="EMBL" id="CAE7484655.1"/>
    </source>
</evidence>
<evidence type="ECO:0000256" key="8">
    <source>
        <dbReference type="SAM" id="Phobius"/>
    </source>
</evidence>
<dbReference type="SMART" id="SM00283">
    <property type="entry name" value="MA"/>
    <property type="match status" value="1"/>
</dbReference>
<dbReference type="SUPFAM" id="SSF46458">
    <property type="entry name" value="Globin-like"/>
    <property type="match status" value="1"/>
</dbReference>
<dbReference type="CDD" id="cd00075">
    <property type="entry name" value="HATPase"/>
    <property type="match status" value="1"/>
</dbReference>
<evidence type="ECO:0000256" key="4">
    <source>
        <dbReference type="ARBA" id="ARBA00022679"/>
    </source>
</evidence>
<dbReference type="SUPFAM" id="SSF55785">
    <property type="entry name" value="PYP-like sensor domain (PAS domain)"/>
    <property type="match status" value="2"/>
</dbReference>
<dbReference type="Gene3D" id="2.10.70.100">
    <property type="match status" value="1"/>
</dbReference>
<dbReference type="EMBL" id="CAJNJA010021952">
    <property type="protein sequence ID" value="CAE7484655.1"/>
    <property type="molecule type" value="Genomic_DNA"/>
</dbReference>
<feature type="domain" description="Methyl-accepting transducer" evidence="10">
    <location>
        <begin position="159"/>
        <end position="400"/>
    </location>
</feature>
<evidence type="ECO:0000256" key="3">
    <source>
        <dbReference type="ARBA" id="ARBA00022553"/>
    </source>
</evidence>
<dbReference type="GO" id="GO:0000155">
    <property type="term" value="F:phosphorelay sensor kinase activity"/>
    <property type="evidence" value="ECO:0007669"/>
    <property type="project" value="InterPro"/>
</dbReference>
<dbReference type="InterPro" id="IPR012292">
    <property type="entry name" value="Globin/Proto"/>
</dbReference>
<name>A0A812SP53_9DINO</name>
<dbReference type="InterPro" id="IPR009050">
    <property type="entry name" value="Globin-like_sf"/>
</dbReference>
<dbReference type="InterPro" id="IPR013656">
    <property type="entry name" value="PAS_4"/>
</dbReference>
<keyword evidence="6" id="KW-0902">Two-component regulatory system</keyword>
<dbReference type="EC" id="2.7.13.3" evidence="2"/>
<dbReference type="InterPro" id="IPR000700">
    <property type="entry name" value="PAS-assoc_C"/>
</dbReference>
<evidence type="ECO:0000259" key="11">
    <source>
        <dbReference type="PROSITE" id="PS50112"/>
    </source>
</evidence>
<evidence type="ECO:0000256" key="5">
    <source>
        <dbReference type="ARBA" id="ARBA00022777"/>
    </source>
</evidence>
<dbReference type="InterPro" id="IPR003661">
    <property type="entry name" value="HisK_dim/P_dom"/>
</dbReference>
<organism evidence="13 14">
    <name type="scientific">Symbiodinium necroappetens</name>
    <dbReference type="NCBI Taxonomy" id="1628268"/>
    <lineage>
        <taxon>Eukaryota</taxon>
        <taxon>Sar</taxon>
        <taxon>Alveolata</taxon>
        <taxon>Dinophyceae</taxon>
        <taxon>Suessiales</taxon>
        <taxon>Symbiodiniaceae</taxon>
        <taxon>Symbiodinium</taxon>
    </lineage>
</organism>
<keyword evidence="3" id="KW-0597">Phosphoprotein</keyword>
<evidence type="ECO:0000256" key="2">
    <source>
        <dbReference type="ARBA" id="ARBA00012438"/>
    </source>
</evidence>
<keyword evidence="14" id="KW-1185">Reference proteome</keyword>
<dbReference type="PROSITE" id="PS50112">
    <property type="entry name" value="PAS"/>
    <property type="match status" value="2"/>
</dbReference>
<dbReference type="InterPro" id="IPR035965">
    <property type="entry name" value="PAS-like_dom_sf"/>
</dbReference>
<proteinExistence type="predicted"/>
<dbReference type="CDD" id="cd00082">
    <property type="entry name" value="HisKA"/>
    <property type="match status" value="1"/>
</dbReference>
<dbReference type="SMART" id="SM00091">
    <property type="entry name" value="PAS"/>
    <property type="match status" value="2"/>
</dbReference>
<evidence type="ECO:0000256" key="1">
    <source>
        <dbReference type="ARBA" id="ARBA00000085"/>
    </source>
</evidence>
<dbReference type="InterPro" id="IPR001610">
    <property type="entry name" value="PAC"/>
</dbReference>
<dbReference type="Gene3D" id="3.30.450.20">
    <property type="entry name" value="PAS domain"/>
    <property type="match status" value="2"/>
</dbReference>
<evidence type="ECO:0000256" key="6">
    <source>
        <dbReference type="ARBA" id="ARBA00023012"/>
    </source>
</evidence>
<dbReference type="InterPro" id="IPR004089">
    <property type="entry name" value="MCPsignal_dom"/>
</dbReference>
<comment type="catalytic activity">
    <reaction evidence="1">
        <text>ATP + protein L-histidine = ADP + protein N-phospho-L-histidine.</text>
        <dbReference type="EC" id="2.7.13.3"/>
    </reaction>
</comment>
<dbReference type="Proteomes" id="UP000601435">
    <property type="component" value="Unassembled WGS sequence"/>
</dbReference>
<dbReference type="InterPro" id="IPR005467">
    <property type="entry name" value="His_kinase_dom"/>
</dbReference>
<dbReference type="Pfam" id="PF00015">
    <property type="entry name" value="MCPsignal"/>
    <property type="match status" value="1"/>
</dbReference>
<dbReference type="Pfam" id="PF11563">
    <property type="entry name" value="Protoglobin"/>
    <property type="match status" value="1"/>
</dbReference>
<keyword evidence="4" id="KW-0808">Transferase</keyword>
<dbReference type="SUPFAM" id="SSF58104">
    <property type="entry name" value="Methyl-accepting chemotaxis protein (MCP) signaling domain"/>
    <property type="match status" value="1"/>
</dbReference>
<dbReference type="PANTHER" id="PTHR43711:SF1">
    <property type="entry name" value="HISTIDINE KINASE 1"/>
    <property type="match status" value="1"/>
</dbReference>
<keyword evidence="5" id="KW-0418">Kinase</keyword>
<dbReference type="InterPro" id="IPR013655">
    <property type="entry name" value="PAS_fold_3"/>
</dbReference>
<keyword evidence="7" id="KW-0807">Transducer</keyword>
<dbReference type="InterPro" id="IPR036890">
    <property type="entry name" value="HATPase_C_sf"/>
</dbReference>
<evidence type="ECO:0000259" key="10">
    <source>
        <dbReference type="PROSITE" id="PS50111"/>
    </source>
</evidence>
<dbReference type="PROSITE" id="PS50113">
    <property type="entry name" value="PAC"/>
    <property type="match status" value="1"/>
</dbReference>
<dbReference type="PROSITE" id="PS50109">
    <property type="entry name" value="HIS_KIN"/>
    <property type="match status" value="1"/>
</dbReference>
<dbReference type="SUPFAM" id="SSF55874">
    <property type="entry name" value="ATPase domain of HSP90 chaperone/DNA topoisomerase II/histidine kinase"/>
    <property type="match status" value="1"/>
</dbReference>
<dbReference type="SMART" id="SM00388">
    <property type="entry name" value="HisKA"/>
    <property type="match status" value="1"/>
</dbReference>
<dbReference type="Pfam" id="PF00512">
    <property type="entry name" value="HisKA"/>
    <property type="match status" value="1"/>
</dbReference>
<dbReference type="Pfam" id="PF08447">
    <property type="entry name" value="PAS_3"/>
    <property type="match status" value="1"/>
</dbReference>
<dbReference type="GO" id="GO:0016020">
    <property type="term" value="C:membrane"/>
    <property type="evidence" value="ECO:0007669"/>
    <property type="project" value="InterPro"/>
</dbReference>
<accession>A0A812SP53</accession>
<dbReference type="SMART" id="SM00086">
    <property type="entry name" value="PAC"/>
    <property type="match status" value="2"/>
</dbReference>
<dbReference type="OrthoDB" id="10679749at2759"/>
<dbReference type="InterPro" id="IPR000014">
    <property type="entry name" value="PAS"/>
</dbReference>
<keyword evidence="8" id="KW-0472">Membrane</keyword>
<feature type="transmembrane region" description="Helical" evidence="8">
    <location>
        <begin position="105"/>
        <end position="123"/>
    </location>
</feature>
<dbReference type="Gene3D" id="1.10.490.10">
    <property type="entry name" value="Globins"/>
    <property type="match status" value="1"/>
</dbReference>
<dbReference type="SUPFAM" id="SSF47384">
    <property type="entry name" value="Homodimeric domain of signal transducing histidine kinase"/>
    <property type="match status" value="1"/>
</dbReference>
<dbReference type="InterPro" id="IPR036097">
    <property type="entry name" value="HisK_dim/P_sf"/>
</dbReference>
<dbReference type="GO" id="GO:0019825">
    <property type="term" value="F:oxygen binding"/>
    <property type="evidence" value="ECO:0007669"/>
    <property type="project" value="InterPro"/>
</dbReference>
<keyword evidence="8" id="KW-1133">Transmembrane helix</keyword>
<dbReference type="PRINTS" id="PR00344">
    <property type="entry name" value="BCTRLSENSOR"/>
</dbReference>
<gene>
    <name evidence="13" type="primary">pleC</name>
    <name evidence="13" type="ORF">SNEC2469_LOCUS13752</name>
</gene>
<feature type="domain" description="PAS" evidence="11">
    <location>
        <begin position="455"/>
        <end position="501"/>
    </location>
</feature>
<evidence type="ECO:0000313" key="14">
    <source>
        <dbReference type="Proteomes" id="UP000601435"/>
    </source>
</evidence>
<dbReference type="PANTHER" id="PTHR43711">
    <property type="entry name" value="TWO-COMPONENT HISTIDINE KINASE"/>
    <property type="match status" value="1"/>
</dbReference>
<dbReference type="Gene3D" id="3.30.565.10">
    <property type="entry name" value="Histidine kinase-like ATPase, C-terminal domain"/>
    <property type="match status" value="1"/>
</dbReference>
<comment type="caution">
    <text evidence="13">The sequence shown here is derived from an EMBL/GenBank/DDBJ whole genome shotgun (WGS) entry which is preliminary data.</text>
</comment>
<dbReference type="InterPro" id="IPR003594">
    <property type="entry name" value="HATPase_dom"/>
</dbReference>
<dbReference type="Pfam" id="PF08448">
    <property type="entry name" value="PAS_4"/>
    <property type="match status" value="1"/>
</dbReference>
<dbReference type="Gene3D" id="1.10.287.130">
    <property type="match status" value="1"/>
</dbReference>
<feature type="domain" description="Histidine kinase" evidence="9">
    <location>
        <begin position="723"/>
        <end position="942"/>
    </location>
</feature>
<evidence type="ECO:0000256" key="7">
    <source>
        <dbReference type="PROSITE-ProRule" id="PRU00284"/>
    </source>
</evidence>
<dbReference type="InterPro" id="IPR044398">
    <property type="entry name" value="Globin-sensor_dom"/>
</dbReference>
<dbReference type="CDD" id="cd00130">
    <property type="entry name" value="PAS"/>
    <property type="match status" value="2"/>
</dbReference>
<dbReference type="PROSITE" id="PS50111">
    <property type="entry name" value="CHEMOTAXIS_TRANSDUC_2"/>
    <property type="match status" value="1"/>
</dbReference>
<dbReference type="AlphaFoldDB" id="A0A812SP53"/>
<reference evidence="13" key="1">
    <citation type="submission" date="2021-02" db="EMBL/GenBank/DDBJ databases">
        <authorList>
            <person name="Dougan E. K."/>
            <person name="Rhodes N."/>
            <person name="Thang M."/>
            <person name="Chan C."/>
        </authorList>
    </citation>
    <scope>NUCLEOTIDE SEQUENCE</scope>
</reference>
<dbReference type="CDD" id="cd01068">
    <property type="entry name" value="globin_sensor"/>
    <property type="match status" value="1"/>
</dbReference>
<dbReference type="InterPro" id="IPR039379">
    <property type="entry name" value="Protoglobin_sensor_dom"/>
</dbReference>
<dbReference type="NCBIfam" id="TIGR00229">
    <property type="entry name" value="sensory_box"/>
    <property type="match status" value="2"/>
</dbReference>
<dbReference type="Gene3D" id="1.10.287.950">
    <property type="entry name" value="Methyl-accepting chemotaxis protein"/>
    <property type="match status" value="2"/>
</dbReference>
<feature type="domain" description="PAS" evidence="11">
    <location>
        <begin position="578"/>
        <end position="650"/>
    </location>
</feature>
<feature type="domain" description="PAC" evidence="12">
    <location>
        <begin position="653"/>
        <end position="705"/>
    </location>
</feature>
<sequence>MSKACNHTNEKLDFLQIDAGTCAELRRLGPFLEPGLEEILGAFYRHITAVPELAEMLGAPSNVARVRSLQAQHWSRLLTGAFDADYRERARRIGEAHHRHGLTPSWYLGGYCFALNGLLALVVRRYRWRPRALVGALTALNKAVFLDMDCAIEVYNDAVLHERAARQRSVDALIAQFDGRTGELLAATSRAVQSLRQIAEGMTTTAAATDTQAGRLARASERAAANVESVAGAAEELAGSITEISRQVEQSTAAATRATEQAGATDATVRELAASAEGVGRIAGKGFAVVASEVKSLATQTAKATEEIARRIGEIQTVSKGAVAAIGGIGETIAELNAATGSIAAAIAQQQAATAEIARNVQEAAGGTAEVRRGSGEVTTAAGETGVAAKTVHQAASDLQRHADELGGQRPSMSFADTFASATPESQEIGAATEAPGDPAAPAGDWSAFDGAAGQLLALSVDAIVLVGPDNRIAAFNAGAEKIFGWAAEEIRGRPLETLLPARLRARHRAAVGGFLESGCVSRQMGERARVVGLHRSGREFPAAVTIIRAQRPSPWGYAAIVRDLTAETAARQALEKNERRLRSAQRIAGIGYWDLDLASRRLVWSSEVFRIFDIAEGDFDGTLDAFLARVHPDDRDLVLQRFQAALEGRRPYVIEHRILRPDGAVRTVMERGEVERDEAGRAVFVEGIVQDITRHKLTQQRLLQARNEALAASAAKSQFLTTMGHELRTPLNAINGFSKMLVDQLLGPLDARYHQYAAHILEAGEHLTGVINTVLNAARLEGGRMELAEEEMALAELLAGAAGLLEAEARRWGSSLVLAEGPRLTLRGDKQMLRQVLFNLVGNALKFSPRGSRIEIAATRRADGAVVLSVADEGPGIDLALVQAPIQPFVQGEAGLARNHEGLGLGLYLVNSIVKLHGGGLEFAHRPRGGTLARVILPAARVVGEERGDAAAKGKAGRAGDG</sequence>